<dbReference type="AlphaFoldDB" id="A5DYW2"/>
<dbReference type="Proteomes" id="UP000001996">
    <property type="component" value="Unassembled WGS sequence"/>
</dbReference>
<evidence type="ECO:0000313" key="4">
    <source>
        <dbReference type="EMBL" id="EDK44370.1"/>
    </source>
</evidence>
<comment type="subcellular location">
    <subcellularLocation>
        <location evidence="1">Cell envelope</location>
    </subcellularLocation>
</comment>
<evidence type="ECO:0000256" key="3">
    <source>
        <dbReference type="SAM" id="SignalP"/>
    </source>
</evidence>
<dbReference type="HOGENOM" id="CLU_1151968_0_0_1"/>
<dbReference type="GeneID" id="5233036"/>
<dbReference type="InParanoid" id="A5DYW2"/>
<accession>A5DYW2</accession>
<organism evidence="4 5">
    <name type="scientific">Lodderomyces elongisporus (strain ATCC 11503 / CBS 2605 / JCM 1781 / NBRC 1676 / NRRL YB-4239)</name>
    <name type="common">Yeast</name>
    <name type="synonym">Saccharomyces elongisporus</name>
    <dbReference type="NCBI Taxonomy" id="379508"/>
    <lineage>
        <taxon>Eukaryota</taxon>
        <taxon>Fungi</taxon>
        <taxon>Dikarya</taxon>
        <taxon>Ascomycota</taxon>
        <taxon>Saccharomycotina</taxon>
        <taxon>Pichiomycetes</taxon>
        <taxon>Debaryomycetaceae</taxon>
        <taxon>Candida/Lodderomyces clade</taxon>
        <taxon>Lodderomyces</taxon>
    </lineage>
</organism>
<gene>
    <name evidence="4" type="ORF">LELG_02549</name>
</gene>
<dbReference type="EMBL" id="CH981526">
    <property type="protein sequence ID" value="EDK44370.1"/>
    <property type="molecule type" value="Genomic_DNA"/>
</dbReference>
<dbReference type="VEuPathDB" id="FungiDB:LELG_02549"/>
<feature type="chain" id="PRO_5005660009" evidence="3">
    <location>
        <begin position="20"/>
        <end position="241"/>
    </location>
</feature>
<dbReference type="InterPro" id="IPR000420">
    <property type="entry name" value="Yeast_PIR_rpt"/>
</dbReference>
<dbReference type="PROSITE" id="PS50256">
    <property type="entry name" value="PIR_REPEAT_2"/>
    <property type="match status" value="2"/>
</dbReference>
<reference evidence="4 5" key="1">
    <citation type="journal article" date="2009" name="Nature">
        <title>Evolution of pathogenicity and sexual reproduction in eight Candida genomes.</title>
        <authorList>
            <person name="Butler G."/>
            <person name="Rasmussen M.D."/>
            <person name="Lin M.F."/>
            <person name="Santos M.A."/>
            <person name="Sakthikumar S."/>
            <person name="Munro C.A."/>
            <person name="Rheinbay E."/>
            <person name="Grabherr M."/>
            <person name="Forche A."/>
            <person name="Reedy J.L."/>
            <person name="Agrafioti I."/>
            <person name="Arnaud M.B."/>
            <person name="Bates S."/>
            <person name="Brown A.J."/>
            <person name="Brunke S."/>
            <person name="Costanzo M.C."/>
            <person name="Fitzpatrick D.A."/>
            <person name="de Groot P.W."/>
            <person name="Harris D."/>
            <person name="Hoyer L.L."/>
            <person name="Hube B."/>
            <person name="Klis F.M."/>
            <person name="Kodira C."/>
            <person name="Lennard N."/>
            <person name="Logue M.E."/>
            <person name="Martin R."/>
            <person name="Neiman A.M."/>
            <person name="Nikolaou E."/>
            <person name="Quail M.A."/>
            <person name="Quinn J."/>
            <person name="Santos M.C."/>
            <person name="Schmitzberger F.F."/>
            <person name="Sherlock G."/>
            <person name="Shah P."/>
            <person name="Silverstein K.A."/>
            <person name="Skrzypek M.S."/>
            <person name="Soll D."/>
            <person name="Staggs R."/>
            <person name="Stansfield I."/>
            <person name="Stumpf M.P."/>
            <person name="Sudbery P.E."/>
            <person name="Srikantha T."/>
            <person name="Zeng Q."/>
            <person name="Berman J."/>
            <person name="Berriman M."/>
            <person name="Heitman J."/>
            <person name="Gow N.A."/>
            <person name="Lorenz M.C."/>
            <person name="Birren B.W."/>
            <person name="Kellis M."/>
            <person name="Cuomo C.A."/>
        </authorList>
    </citation>
    <scope>NUCLEOTIDE SEQUENCE [LARGE SCALE GENOMIC DNA]</scope>
    <source>
        <strain evidence="5">ATCC 11503 / BCRC 21390 / CBS 2605 / JCM 1781 / NBRC 1676 / NRRL YB-4239</strain>
    </source>
</reference>
<protein>
    <submittedName>
        <fullName evidence="4">Protein PIR3</fullName>
    </submittedName>
</protein>
<dbReference type="GO" id="GO:0005199">
    <property type="term" value="F:structural constituent of cell wall"/>
    <property type="evidence" value="ECO:0007669"/>
    <property type="project" value="InterPro"/>
</dbReference>
<name>A5DYW2_LODEL</name>
<proteinExistence type="predicted"/>
<keyword evidence="2 3" id="KW-0732">Signal</keyword>
<dbReference type="KEGG" id="lel:PVL30_003384"/>
<evidence type="ECO:0000256" key="1">
    <source>
        <dbReference type="ARBA" id="ARBA00004196"/>
    </source>
</evidence>
<evidence type="ECO:0000256" key="2">
    <source>
        <dbReference type="ARBA" id="ARBA00022729"/>
    </source>
</evidence>
<keyword evidence="5" id="KW-1185">Reference proteome</keyword>
<feature type="signal peptide" evidence="3">
    <location>
        <begin position="1"/>
        <end position="19"/>
    </location>
</feature>
<evidence type="ECO:0000313" key="5">
    <source>
        <dbReference type="Proteomes" id="UP000001996"/>
    </source>
</evidence>
<sequence>MRITNTFATTAALISSTLAATVPSAPWSTLTPTGAIPTDASTDWSHSFGIQIETIEVASQLATETGTIAGKKRDVVNGLSDGQPNVIPTASYSILSESVAPVAQITDGQIQHQTTAAAASVVNQITDGQIQHQTTAAAASVVNQMLFQQPHIVYFPNLLHLLLKSQMVRSNTKPLLLLQVLLTKSQMVRSNTKPLLLLQVSLTKLVTDKFNTKLLLLLQVSLTKLVTDKFNTKPLLKLLLV</sequence>
<dbReference type="OrthoDB" id="5415592at2759"/>